<evidence type="ECO:0000313" key="2">
    <source>
        <dbReference type="Proteomes" id="UP000499080"/>
    </source>
</evidence>
<accession>A0A4Y2V6V2</accession>
<keyword evidence="2" id="KW-1185">Reference proteome</keyword>
<evidence type="ECO:0000313" key="1">
    <source>
        <dbReference type="EMBL" id="GBO21015.1"/>
    </source>
</evidence>
<comment type="caution">
    <text evidence="1">The sequence shown here is derived from an EMBL/GenBank/DDBJ whole genome shotgun (WGS) entry which is preliminary data.</text>
</comment>
<protein>
    <submittedName>
        <fullName evidence="1">Uncharacterized protein</fullName>
    </submittedName>
</protein>
<dbReference type="EMBL" id="BGPR01044284">
    <property type="protein sequence ID" value="GBO21015.1"/>
    <property type="molecule type" value="Genomic_DNA"/>
</dbReference>
<dbReference type="AlphaFoldDB" id="A0A4Y2V6V2"/>
<proteinExistence type="predicted"/>
<organism evidence="1 2">
    <name type="scientific">Araneus ventricosus</name>
    <name type="common">Orbweaver spider</name>
    <name type="synonym">Epeira ventricosa</name>
    <dbReference type="NCBI Taxonomy" id="182803"/>
    <lineage>
        <taxon>Eukaryota</taxon>
        <taxon>Metazoa</taxon>
        <taxon>Ecdysozoa</taxon>
        <taxon>Arthropoda</taxon>
        <taxon>Chelicerata</taxon>
        <taxon>Arachnida</taxon>
        <taxon>Araneae</taxon>
        <taxon>Araneomorphae</taxon>
        <taxon>Entelegynae</taxon>
        <taxon>Araneoidea</taxon>
        <taxon>Araneidae</taxon>
        <taxon>Araneus</taxon>
    </lineage>
</organism>
<reference evidence="1 2" key="1">
    <citation type="journal article" date="2019" name="Sci. Rep.">
        <title>Orb-weaving spider Araneus ventricosus genome elucidates the spidroin gene catalogue.</title>
        <authorList>
            <person name="Kono N."/>
            <person name="Nakamura H."/>
            <person name="Ohtoshi R."/>
            <person name="Moran D.A.P."/>
            <person name="Shinohara A."/>
            <person name="Yoshida Y."/>
            <person name="Fujiwara M."/>
            <person name="Mori M."/>
            <person name="Tomita M."/>
            <person name="Arakawa K."/>
        </authorList>
    </citation>
    <scope>NUCLEOTIDE SEQUENCE [LARGE SCALE GENOMIC DNA]</scope>
</reference>
<name>A0A4Y2V6V2_ARAVE</name>
<dbReference type="Proteomes" id="UP000499080">
    <property type="component" value="Unassembled WGS sequence"/>
</dbReference>
<gene>
    <name evidence="1" type="ORF">AVEN_110004_1</name>
</gene>
<sequence>MLMFDREIHSVKLLSRDGGAPLKPGLFWRIRHELDSPNFGGHLPHQPTPAVAFPYGALKWAVVGKDNWTPFRAYLLRDLRTSSALRRSEPPQTGLRRC</sequence>